<evidence type="ECO:0000313" key="6">
    <source>
        <dbReference type="WBParaSite" id="sdigi.contig320.g7422.t1"/>
    </source>
</evidence>
<keyword evidence="5" id="KW-1185">Reference proteome</keyword>
<dbReference type="Proteomes" id="UP000887581">
    <property type="component" value="Unplaced"/>
</dbReference>
<keyword evidence="3" id="KW-1133">Transmembrane helix</keyword>
<dbReference type="PANTHER" id="PTHR24637:SF282">
    <property type="entry name" value="CUTICLE COLLAGEN SQT-1"/>
    <property type="match status" value="1"/>
</dbReference>
<feature type="domain" description="Nematode cuticle collagen N-terminal" evidence="4">
    <location>
        <begin position="5"/>
        <end position="57"/>
    </location>
</feature>
<dbReference type="PROSITE" id="PS51257">
    <property type="entry name" value="PROKAR_LIPOPROTEIN"/>
    <property type="match status" value="1"/>
</dbReference>
<keyword evidence="1" id="KW-0677">Repeat</keyword>
<dbReference type="AlphaFoldDB" id="A0A915PX65"/>
<keyword evidence="3" id="KW-0812">Transmembrane</keyword>
<keyword evidence="3" id="KW-0472">Membrane</keyword>
<dbReference type="InterPro" id="IPR008160">
    <property type="entry name" value="Collagen"/>
</dbReference>
<feature type="compositionally biased region" description="Low complexity" evidence="2">
    <location>
        <begin position="206"/>
        <end position="232"/>
    </location>
</feature>
<feature type="compositionally biased region" description="Low complexity" evidence="2">
    <location>
        <begin position="306"/>
        <end position="316"/>
    </location>
</feature>
<feature type="compositionally biased region" description="Pro residues" evidence="2">
    <location>
        <begin position="294"/>
        <end position="304"/>
    </location>
</feature>
<dbReference type="WBParaSite" id="sdigi.contig320.g7422.t1">
    <property type="protein sequence ID" value="sdigi.contig320.g7422.t1"/>
    <property type="gene ID" value="sdigi.contig320.g7422"/>
</dbReference>
<organism evidence="5 6">
    <name type="scientific">Setaria digitata</name>
    <dbReference type="NCBI Taxonomy" id="48799"/>
    <lineage>
        <taxon>Eukaryota</taxon>
        <taxon>Metazoa</taxon>
        <taxon>Ecdysozoa</taxon>
        <taxon>Nematoda</taxon>
        <taxon>Chromadorea</taxon>
        <taxon>Rhabditida</taxon>
        <taxon>Spirurina</taxon>
        <taxon>Spiruromorpha</taxon>
        <taxon>Filarioidea</taxon>
        <taxon>Setariidae</taxon>
        <taxon>Setaria</taxon>
    </lineage>
</organism>
<evidence type="ECO:0000256" key="2">
    <source>
        <dbReference type="SAM" id="MobiDB-lite"/>
    </source>
</evidence>
<dbReference type="PANTHER" id="PTHR24637">
    <property type="entry name" value="COLLAGEN"/>
    <property type="match status" value="1"/>
</dbReference>
<sequence length="349" mass="36002">MKIHKATFLASSVSGISLIACLIAILMIYNDVQKIWNQLDSEINIFRVTTNDLWNDMMEIARKKRFRRQYSGDKSENDNIDNQNDAVTVPFQYLSTTINGSYDNVSVEQKITTIEVKSGSTTGPMLSQVGASNLQNPVENDDSACECNAHNTCPPGPPGPKGLPGHKGEDGLPGEDGKPGADAMDVGENKNVSGCFKCPMGPQGPPGALGRPGPRGLSGSKGQSGLPGRNGNPGPPGEPGPPGQRGADGPVGPPGEKGQDAEHPVGRPGLKGEPGVQGPRGPPGINGRSAPPGAMGPPGPPGNPGQPGLQGPDGPMGEAGPSGPPGKDAEYCPCPERQESADSYNTKKT</sequence>
<dbReference type="Gene3D" id="1.20.5.320">
    <property type="entry name" value="6-Phosphogluconate Dehydrogenase, domain 3"/>
    <property type="match status" value="1"/>
</dbReference>
<protein>
    <submittedName>
        <fullName evidence="6">Nematode cuticle collagen N-terminal domain-containing protein</fullName>
    </submittedName>
</protein>
<feature type="region of interest" description="Disordered" evidence="2">
    <location>
        <begin position="156"/>
        <end position="349"/>
    </location>
</feature>
<accession>A0A915PX65</accession>
<dbReference type="SMART" id="SM01088">
    <property type="entry name" value="Col_cuticle_N"/>
    <property type="match status" value="1"/>
</dbReference>
<evidence type="ECO:0000259" key="4">
    <source>
        <dbReference type="SMART" id="SM01088"/>
    </source>
</evidence>
<evidence type="ECO:0000256" key="1">
    <source>
        <dbReference type="ARBA" id="ARBA00022737"/>
    </source>
</evidence>
<dbReference type="Pfam" id="PF01391">
    <property type="entry name" value="Collagen"/>
    <property type="match status" value="2"/>
</dbReference>
<feature type="compositionally biased region" description="Pro residues" evidence="2">
    <location>
        <begin position="233"/>
        <end position="242"/>
    </location>
</feature>
<dbReference type="InterPro" id="IPR002486">
    <property type="entry name" value="Col_cuticle_N"/>
</dbReference>
<feature type="transmembrane region" description="Helical" evidence="3">
    <location>
        <begin position="7"/>
        <end position="29"/>
    </location>
</feature>
<reference evidence="6" key="1">
    <citation type="submission" date="2022-11" db="UniProtKB">
        <authorList>
            <consortium name="WormBaseParasite"/>
        </authorList>
    </citation>
    <scope>IDENTIFICATION</scope>
</reference>
<evidence type="ECO:0000256" key="3">
    <source>
        <dbReference type="SAM" id="Phobius"/>
    </source>
</evidence>
<name>A0A915PX65_9BILA</name>
<proteinExistence type="predicted"/>
<dbReference type="Pfam" id="PF01484">
    <property type="entry name" value="Col_cuticle_N"/>
    <property type="match status" value="1"/>
</dbReference>
<feature type="compositionally biased region" description="Basic and acidic residues" evidence="2">
    <location>
        <begin position="166"/>
        <end position="179"/>
    </location>
</feature>
<evidence type="ECO:0000313" key="5">
    <source>
        <dbReference type="Proteomes" id="UP000887581"/>
    </source>
</evidence>
<dbReference type="GO" id="GO:0042302">
    <property type="term" value="F:structural constituent of cuticle"/>
    <property type="evidence" value="ECO:0007669"/>
    <property type="project" value="InterPro"/>
</dbReference>